<gene>
    <name evidence="1" type="primary">n588R</name>
    <name evidence="1" type="ORF">FR483_n588R</name>
</gene>
<protein>
    <submittedName>
        <fullName evidence="1">Uncharacterized protein n588R</fullName>
    </submittedName>
</protein>
<evidence type="ECO:0000313" key="1">
    <source>
        <dbReference type="EMBL" id="ABT15873.1"/>
    </source>
</evidence>
<evidence type="ECO:0000313" key="2">
    <source>
        <dbReference type="Proteomes" id="UP000204095"/>
    </source>
</evidence>
<dbReference type="GeneID" id="5470029"/>
<dbReference type="KEGG" id="vg:5470029"/>
<sequence>MVVTFWQHAWYRRCYSTLDAFIIWILLRVIHWNNRVPYSIFHSGICISLDVSKQCRDISTVSIFLNQQKGLIRGKGCSKMRYKIGVYCLYRFYQLFEQVFCFFC</sequence>
<organism evidence="1 2">
    <name type="scientific">Paramecium bursaria Chlorella virus FR483</name>
    <name type="common">PBCV-FR483</name>
    <dbReference type="NCBI Taxonomy" id="399781"/>
    <lineage>
        <taxon>Viruses</taxon>
        <taxon>Varidnaviria</taxon>
        <taxon>Bamfordvirae</taxon>
        <taxon>Nucleocytoviricota</taxon>
        <taxon>Megaviricetes</taxon>
        <taxon>Algavirales</taxon>
        <taxon>Phycodnaviridae</taxon>
        <taxon>Chlorovirus</taxon>
        <taxon>Chlorovirus conductrix</taxon>
        <taxon>Paramecium bursaria Chlorella virus A1</taxon>
    </lineage>
</organism>
<name>A7J7U2_PBCVF</name>
<dbReference type="EMBL" id="DQ890022">
    <property type="protein sequence ID" value="ABT15873.1"/>
    <property type="molecule type" value="Genomic_DNA"/>
</dbReference>
<reference evidence="1 2" key="1">
    <citation type="journal article" date="2007" name="Virology">
        <title>Sequence and annotation of the 314-kb MT325 and the 321-kb FR483 viruses that infect Chlorella Pbi.</title>
        <authorList>
            <person name="Fitzgerald L.A."/>
            <person name="Graves M.V."/>
            <person name="Li X."/>
            <person name="Feldblyum T."/>
            <person name="Hartigan J."/>
            <person name="Van Etten J.L."/>
        </authorList>
    </citation>
    <scope>NUCLEOTIDE SEQUENCE [LARGE SCALE GENOMIC DNA]</scope>
    <source>
        <strain evidence="1 2">FR483</strain>
    </source>
</reference>
<accession>A7J7U2</accession>
<organismHost>
    <name type="scientific">Paramecium bursaria</name>
    <dbReference type="NCBI Taxonomy" id="74790"/>
</organismHost>
<dbReference type="Proteomes" id="UP000204095">
    <property type="component" value="Segment"/>
</dbReference>
<proteinExistence type="predicted"/>
<dbReference type="RefSeq" id="YP_001426220.1">
    <property type="nucleotide sequence ID" value="NC_008603.1"/>
</dbReference>